<evidence type="ECO:0000256" key="1">
    <source>
        <dbReference type="ARBA" id="ARBA00001275"/>
    </source>
</evidence>
<sequence length="838" mass="96128">MGRDKIEKLWSLIENNYLASDKEALQDSFARHLEYTQSKTRYTTEAFDSYKSCAHVVRDRLMERWNDTNQTYFNDNVKRVYYLSLEFLLGRALSNALLNLGILPEMERALADFGLSHTDLSEIEPDAGLGNGGLGRLAACFLDSMATLQLPGEGYGIRYDYGIFEQKIVNGYQTELPENWLRYGYPFEIIRPEYQYTIHFYGNVSQYQDDQGSLRNDWLNTEKVMALAHDIPIPGYQNDTVNTVRLWSAKSTREFELAEFNIGDYVGAVEGKINSEIISSVLYPKDDIPAGKELRLKQEYFFVSATIQDIIRRHKVKNPSVLNMPDKVAIQLNDTHPALSIAELMRIFVDVEKIGWDKAWELCVPIFAYTNHTMMSEALELWPVDLLSNLLPRHLQIIYEINHRFLNNIRQIYPNEEDKHKRMSIVQELPQKAIRMANLAIIGSHKVNGVSHLHTELIKQKLFADFHDLWPEKFTSKTNGITQRRWLKLANPRLAGLISDTVGENWITDLYELEKLEPYAADASFGEAWQKVKLENKKDLALYIKKQNGIEVNPYSMFDIQIKRIHEYKRQLMNVLHILHLYRQIKNNPTTPIVPRTFIFSGKAAPGYYMAKLIIKLINDVALKINNDPETRDKIKVVFLANYCVSLAQQIFPAADLSEQISTAGMEASGTGNMKFTLNGALTIGTLDGANIEIKEEVGDDNIFIFGLDADQVRDLKTSGYNPLGYLNHSPELHDVLRMLVDGEFSAHKEDLYKPIIESLLYQGDNYMVIADYQSYCNCQQKVASLFQNQAMWTQKSIINTAHVGKFSSDRTIQEYADEVWGVKPVKPKIKQGRKSMK</sequence>
<evidence type="ECO:0000256" key="7">
    <source>
        <dbReference type="ARBA" id="ARBA00023277"/>
    </source>
</evidence>
<keyword evidence="6 9" id="KW-0663">Pyridoxal phosphate</keyword>
<reference evidence="10 11" key="1">
    <citation type="submission" date="2024-09" db="EMBL/GenBank/DDBJ databases">
        <title>Laminarin stimulates single cell rates of sulfate reduction while oxygen inhibits transcriptomic activity in coastal marine sediment.</title>
        <authorList>
            <person name="Lindsay M."/>
            <person name="Orcutt B."/>
            <person name="Emerson D."/>
            <person name="Stepanauskas R."/>
            <person name="D'Angelo T."/>
        </authorList>
    </citation>
    <scope>NUCLEOTIDE SEQUENCE [LARGE SCALE GENOMIC DNA]</scope>
    <source>
        <strain evidence="10">SAG AM-311-K15</strain>
    </source>
</reference>
<dbReference type="PROSITE" id="PS00102">
    <property type="entry name" value="PHOSPHORYLASE"/>
    <property type="match status" value="1"/>
</dbReference>
<organism evidence="10 11">
    <name type="scientific">candidate division CSSED10-310 bacterium</name>
    <dbReference type="NCBI Taxonomy" id="2855610"/>
    <lineage>
        <taxon>Bacteria</taxon>
        <taxon>Bacteria division CSSED10-310</taxon>
    </lineage>
</organism>
<gene>
    <name evidence="10" type="ORF">ACFL27_17000</name>
</gene>
<evidence type="ECO:0000256" key="4">
    <source>
        <dbReference type="ARBA" id="ARBA00022676"/>
    </source>
</evidence>
<dbReference type="EMBL" id="JBHPBY010000238">
    <property type="protein sequence ID" value="MFC1851892.1"/>
    <property type="molecule type" value="Genomic_DNA"/>
</dbReference>
<evidence type="ECO:0000256" key="2">
    <source>
        <dbReference type="ARBA" id="ARBA00001933"/>
    </source>
</evidence>
<dbReference type="Pfam" id="PF00343">
    <property type="entry name" value="Phosphorylase"/>
    <property type="match status" value="1"/>
</dbReference>
<keyword evidence="5 9" id="KW-0808">Transferase</keyword>
<accession>A0ABV6Z0C3</accession>
<evidence type="ECO:0000256" key="5">
    <source>
        <dbReference type="ARBA" id="ARBA00022679"/>
    </source>
</evidence>
<evidence type="ECO:0000256" key="9">
    <source>
        <dbReference type="RuleBase" id="RU000587"/>
    </source>
</evidence>
<dbReference type="Gene3D" id="3.40.50.2000">
    <property type="entry name" value="Glycogen Phosphorylase B"/>
    <property type="match status" value="2"/>
</dbReference>
<dbReference type="Proteomes" id="UP001594351">
    <property type="component" value="Unassembled WGS sequence"/>
</dbReference>
<keyword evidence="4 9" id="KW-0328">Glycosyltransferase</keyword>
<comment type="caution">
    <text evidence="10">The sequence shown here is derived from an EMBL/GenBank/DDBJ whole genome shotgun (WGS) entry which is preliminary data.</text>
</comment>
<dbReference type="InterPro" id="IPR000811">
    <property type="entry name" value="Glyco_trans_35"/>
</dbReference>
<evidence type="ECO:0000313" key="10">
    <source>
        <dbReference type="EMBL" id="MFC1851892.1"/>
    </source>
</evidence>
<evidence type="ECO:0000256" key="8">
    <source>
        <dbReference type="ARBA" id="ARBA00025174"/>
    </source>
</evidence>
<protein>
    <recommendedName>
        <fullName evidence="9">Alpha-1,4 glucan phosphorylase</fullName>
        <ecNumber evidence="9">2.4.1.1</ecNumber>
    </recommendedName>
</protein>
<keyword evidence="11" id="KW-1185">Reference proteome</keyword>
<dbReference type="CDD" id="cd04300">
    <property type="entry name" value="GT35_Glycogen_Phosphorylase"/>
    <property type="match status" value="1"/>
</dbReference>
<dbReference type="GO" id="GO:0004645">
    <property type="term" value="F:1,4-alpha-oligoglucan phosphorylase activity"/>
    <property type="evidence" value="ECO:0007669"/>
    <property type="project" value="UniProtKB-EC"/>
</dbReference>
<evidence type="ECO:0000313" key="11">
    <source>
        <dbReference type="Proteomes" id="UP001594351"/>
    </source>
</evidence>
<comment type="similarity">
    <text evidence="3 9">Belongs to the glycogen phosphorylase family.</text>
</comment>
<dbReference type="InterPro" id="IPR035090">
    <property type="entry name" value="Pyridoxal_P_attach_site"/>
</dbReference>
<dbReference type="PANTHER" id="PTHR11468">
    <property type="entry name" value="GLYCOGEN PHOSPHORYLASE"/>
    <property type="match status" value="1"/>
</dbReference>
<dbReference type="PIRSF" id="PIRSF000460">
    <property type="entry name" value="Pprylas_GlgP"/>
    <property type="match status" value="1"/>
</dbReference>
<evidence type="ECO:0000256" key="6">
    <source>
        <dbReference type="ARBA" id="ARBA00022898"/>
    </source>
</evidence>
<evidence type="ECO:0000256" key="3">
    <source>
        <dbReference type="ARBA" id="ARBA00006047"/>
    </source>
</evidence>
<comment type="function">
    <text evidence="8">Phosphorylase is an important allosteric enzyme in carbohydrate metabolism. Enzymes from different sources differ in their regulatory mechanisms and in their natural substrates. However, all known phosphorylases share catalytic and structural properties.</text>
</comment>
<proteinExistence type="inferred from homology"/>
<dbReference type="SUPFAM" id="SSF53756">
    <property type="entry name" value="UDP-Glycosyltransferase/glycogen phosphorylase"/>
    <property type="match status" value="1"/>
</dbReference>
<dbReference type="PANTHER" id="PTHR11468:SF3">
    <property type="entry name" value="GLYCOGEN PHOSPHORYLASE, LIVER FORM"/>
    <property type="match status" value="1"/>
</dbReference>
<dbReference type="NCBIfam" id="TIGR02093">
    <property type="entry name" value="P_ylase"/>
    <property type="match status" value="1"/>
</dbReference>
<dbReference type="InterPro" id="IPR011833">
    <property type="entry name" value="Glycg_phsphrylas"/>
</dbReference>
<comment type="catalytic activity">
    <reaction evidence="1 9">
        <text>[(1-&gt;4)-alpha-D-glucosyl](n) + phosphate = [(1-&gt;4)-alpha-D-glucosyl](n-1) + alpha-D-glucose 1-phosphate</text>
        <dbReference type="Rhea" id="RHEA:41732"/>
        <dbReference type="Rhea" id="RHEA-COMP:9584"/>
        <dbReference type="Rhea" id="RHEA-COMP:9586"/>
        <dbReference type="ChEBI" id="CHEBI:15444"/>
        <dbReference type="ChEBI" id="CHEBI:43474"/>
        <dbReference type="ChEBI" id="CHEBI:58601"/>
        <dbReference type="EC" id="2.4.1.1"/>
    </reaction>
</comment>
<comment type="cofactor">
    <cofactor evidence="2 9">
        <name>pyridoxal 5'-phosphate</name>
        <dbReference type="ChEBI" id="CHEBI:597326"/>
    </cofactor>
</comment>
<comment type="function">
    <text evidence="9">Allosteric enzyme that catalyzes the rate-limiting step in glycogen catabolism, the phosphorolytic cleavage of glycogen to produce glucose-1-phosphate, and plays a central role in maintaining cellular and organismal glucose homeostasis.</text>
</comment>
<keyword evidence="7 9" id="KW-0119">Carbohydrate metabolism</keyword>
<dbReference type="EC" id="2.4.1.1" evidence="9"/>
<name>A0ABV6Z0C3_UNCC1</name>